<dbReference type="Proteomes" id="UP000236743">
    <property type="component" value="Unassembled WGS sequence"/>
</dbReference>
<feature type="transmembrane region" description="Helical" evidence="1">
    <location>
        <begin position="79"/>
        <end position="100"/>
    </location>
</feature>
<keyword evidence="1" id="KW-1133">Transmembrane helix</keyword>
<dbReference type="RefSeq" id="WP_146071321.1">
    <property type="nucleotide sequence ID" value="NZ_FNUY01000004.1"/>
</dbReference>
<sequence length="305" mass="32603">MGWLSRRFFCFSAWMGTHFLAYIAVAISIRYLSFYSRIVEIAAVRSAGSLIIAAFIVFKISAVRPQPIEQGVQLHIQRSLIHLVGSLALIWSVANLPLGFTATVEFSGPLFAALIGIAISARYPGSTATVGLALIGLGSAYLLYTQGVSQDIRLLIPVGAVALLTITNLMLSKLAQDSNVFSIVFIMHSIQLPIYIAILLFNLDPTPAVQAPDIDMLAMLSILAAAIVLMVAGFVTQIALANASRYGSPLQLCAADTLRIPFLTVVGYVVFGELLKNSSLLPGLIVIAGAVITSLPRGRTQRQSA</sequence>
<feature type="transmembrane region" description="Helical" evidence="1">
    <location>
        <begin position="12"/>
        <end position="32"/>
    </location>
</feature>
<evidence type="ECO:0008006" key="4">
    <source>
        <dbReference type="Google" id="ProtNLM"/>
    </source>
</evidence>
<feature type="transmembrane region" description="Helical" evidence="1">
    <location>
        <begin position="277"/>
        <end position="295"/>
    </location>
</feature>
<feature type="transmembrane region" description="Helical" evidence="1">
    <location>
        <begin position="154"/>
        <end position="171"/>
    </location>
</feature>
<evidence type="ECO:0000313" key="2">
    <source>
        <dbReference type="EMBL" id="SEG26389.1"/>
    </source>
</evidence>
<protein>
    <recommendedName>
        <fullName evidence="4">EamA-like transporter family protein</fullName>
    </recommendedName>
</protein>
<dbReference type="SUPFAM" id="SSF103481">
    <property type="entry name" value="Multidrug resistance efflux transporter EmrE"/>
    <property type="match status" value="1"/>
</dbReference>
<dbReference type="InterPro" id="IPR037185">
    <property type="entry name" value="EmrE-like"/>
</dbReference>
<proteinExistence type="predicted"/>
<dbReference type="EMBL" id="FNUY01000004">
    <property type="protein sequence ID" value="SEG26389.1"/>
    <property type="molecule type" value="Genomic_DNA"/>
</dbReference>
<feature type="transmembrane region" description="Helical" evidence="1">
    <location>
        <begin position="216"/>
        <end position="240"/>
    </location>
</feature>
<evidence type="ECO:0000256" key="1">
    <source>
        <dbReference type="SAM" id="Phobius"/>
    </source>
</evidence>
<feature type="transmembrane region" description="Helical" evidence="1">
    <location>
        <begin position="38"/>
        <end position="58"/>
    </location>
</feature>
<reference evidence="2 3" key="1">
    <citation type="submission" date="2016-10" db="EMBL/GenBank/DDBJ databases">
        <authorList>
            <person name="de Groot N.N."/>
        </authorList>
    </citation>
    <scope>NUCLEOTIDE SEQUENCE [LARGE SCALE GENOMIC DNA]</scope>
    <source>
        <strain evidence="2 3">DSM 26656</strain>
    </source>
</reference>
<keyword evidence="1" id="KW-0812">Transmembrane</keyword>
<name>A0A1H5YQI6_9HYPH</name>
<keyword evidence="1" id="KW-0472">Membrane</keyword>
<feature type="transmembrane region" description="Helical" evidence="1">
    <location>
        <begin position="130"/>
        <end position="148"/>
    </location>
</feature>
<dbReference type="OrthoDB" id="8154401at2"/>
<dbReference type="AlphaFoldDB" id="A0A1H5YQI6"/>
<gene>
    <name evidence="2" type="ORF">SAMN04488115_10446</name>
</gene>
<keyword evidence="3" id="KW-1185">Reference proteome</keyword>
<evidence type="ECO:0000313" key="3">
    <source>
        <dbReference type="Proteomes" id="UP000236743"/>
    </source>
</evidence>
<organism evidence="2 3">
    <name type="scientific">Bosea lathyri</name>
    <dbReference type="NCBI Taxonomy" id="1036778"/>
    <lineage>
        <taxon>Bacteria</taxon>
        <taxon>Pseudomonadati</taxon>
        <taxon>Pseudomonadota</taxon>
        <taxon>Alphaproteobacteria</taxon>
        <taxon>Hyphomicrobiales</taxon>
        <taxon>Boseaceae</taxon>
        <taxon>Bosea</taxon>
    </lineage>
</organism>
<feature type="transmembrane region" description="Helical" evidence="1">
    <location>
        <begin position="180"/>
        <end position="201"/>
    </location>
</feature>
<accession>A0A1H5YQI6</accession>